<accession>A0A5M6DBH3</accession>
<dbReference type="EMBL" id="VWOX01000005">
    <property type="protein sequence ID" value="KAA5543750.1"/>
    <property type="molecule type" value="Genomic_DNA"/>
</dbReference>
<dbReference type="InterPro" id="IPR050595">
    <property type="entry name" value="Bact_response_regulator"/>
</dbReference>
<dbReference type="Pfam" id="PF00072">
    <property type="entry name" value="Response_reg"/>
    <property type="match status" value="1"/>
</dbReference>
<dbReference type="AlphaFoldDB" id="A0A5M6DBH3"/>
<dbReference type="RefSeq" id="WP_150076502.1">
    <property type="nucleotide sequence ID" value="NZ_VWOX01000005.1"/>
</dbReference>
<feature type="modified residue" description="4-aspartylphosphate" evidence="2">
    <location>
        <position position="57"/>
    </location>
</feature>
<dbReference type="InterPro" id="IPR001789">
    <property type="entry name" value="Sig_transdc_resp-reg_receiver"/>
</dbReference>
<protein>
    <submittedName>
        <fullName evidence="4">Response regulator</fullName>
    </submittedName>
</protein>
<evidence type="ECO:0000256" key="1">
    <source>
        <dbReference type="ARBA" id="ARBA00022553"/>
    </source>
</evidence>
<evidence type="ECO:0000313" key="4">
    <source>
        <dbReference type="EMBL" id="KAA5543750.1"/>
    </source>
</evidence>
<dbReference type="SUPFAM" id="SSF52172">
    <property type="entry name" value="CheY-like"/>
    <property type="match status" value="1"/>
</dbReference>
<evidence type="ECO:0000256" key="2">
    <source>
        <dbReference type="PROSITE-ProRule" id="PRU00169"/>
    </source>
</evidence>
<dbReference type="PANTHER" id="PTHR44591">
    <property type="entry name" value="STRESS RESPONSE REGULATOR PROTEIN 1"/>
    <property type="match status" value="1"/>
</dbReference>
<dbReference type="SMART" id="SM00448">
    <property type="entry name" value="REC"/>
    <property type="match status" value="1"/>
</dbReference>
<feature type="domain" description="Response regulatory" evidence="3">
    <location>
        <begin position="8"/>
        <end position="124"/>
    </location>
</feature>
<dbReference type="PANTHER" id="PTHR44591:SF3">
    <property type="entry name" value="RESPONSE REGULATORY DOMAIN-CONTAINING PROTEIN"/>
    <property type="match status" value="1"/>
</dbReference>
<dbReference type="GO" id="GO:0000160">
    <property type="term" value="P:phosphorelay signal transduction system"/>
    <property type="evidence" value="ECO:0007669"/>
    <property type="project" value="InterPro"/>
</dbReference>
<keyword evidence="1 2" id="KW-0597">Phosphoprotein</keyword>
<dbReference type="InterPro" id="IPR011006">
    <property type="entry name" value="CheY-like_superfamily"/>
</dbReference>
<dbReference type="PROSITE" id="PS50110">
    <property type="entry name" value="RESPONSE_REGULATORY"/>
    <property type="match status" value="1"/>
</dbReference>
<organism evidence="4 5">
    <name type="scientific">Roseiconus nitratireducens</name>
    <dbReference type="NCBI Taxonomy" id="2605748"/>
    <lineage>
        <taxon>Bacteria</taxon>
        <taxon>Pseudomonadati</taxon>
        <taxon>Planctomycetota</taxon>
        <taxon>Planctomycetia</taxon>
        <taxon>Pirellulales</taxon>
        <taxon>Pirellulaceae</taxon>
        <taxon>Roseiconus</taxon>
    </lineage>
</organism>
<keyword evidence="5" id="KW-1185">Reference proteome</keyword>
<proteinExistence type="predicted"/>
<evidence type="ECO:0000259" key="3">
    <source>
        <dbReference type="PROSITE" id="PS50110"/>
    </source>
</evidence>
<evidence type="ECO:0000313" key="5">
    <source>
        <dbReference type="Proteomes" id="UP000324479"/>
    </source>
</evidence>
<reference evidence="4 5" key="1">
    <citation type="submission" date="2019-08" db="EMBL/GenBank/DDBJ databases">
        <authorList>
            <person name="Dhanesh K."/>
            <person name="Kumar G."/>
            <person name="Sasikala C."/>
            <person name="Venkata Ramana C."/>
        </authorList>
    </citation>
    <scope>NUCLEOTIDE SEQUENCE [LARGE SCALE GENOMIC DNA]</scope>
    <source>
        <strain evidence="4 5">JC645</strain>
    </source>
</reference>
<comment type="caution">
    <text evidence="4">The sequence shown here is derived from an EMBL/GenBank/DDBJ whole genome shotgun (WGS) entry which is preliminary data.</text>
</comment>
<dbReference type="Proteomes" id="UP000324479">
    <property type="component" value="Unassembled WGS sequence"/>
</dbReference>
<name>A0A5M6DBH3_9BACT</name>
<gene>
    <name evidence="4" type="ORF">FYK55_11225</name>
</gene>
<sequence>MTDRSPHRILIADDNVANRELLEAYLVDVDCEIETSVDGQDTLDKVGSFQPDLVLLDVMMPKLSGFEVCKQIKENPQSSRAMVLMVTALNELGDIERAVAAGTDDFLSKPIKKVELLKRVENMLRLQGIEDELQRLQQYIQAMDDSQRA</sequence>
<dbReference type="Gene3D" id="3.40.50.2300">
    <property type="match status" value="1"/>
</dbReference>